<reference evidence="11 12" key="1">
    <citation type="submission" date="2024-10" db="EMBL/GenBank/DDBJ databases">
        <authorList>
            <person name="Kim D."/>
        </authorList>
    </citation>
    <scope>NUCLEOTIDE SEQUENCE [LARGE SCALE GENOMIC DNA]</scope>
    <source>
        <strain evidence="11">BH-2024</strain>
    </source>
</reference>
<evidence type="ECO:0000256" key="7">
    <source>
        <dbReference type="ARBA" id="ARBA00023163"/>
    </source>
</evidence>
<dbReference type="Gene3D" id="3.30.50.10">
    <property type="entry name" value="Erythroid Transcription Factor GATA-1, subunit A"/>
    <property type="match status" value="1"/>
</dbReference>
<evidence type="ECO:0000256" key="3">
    <source>
        <dbReference type="ARBA" id="ARBA00022771"/>
    </source>
</evidence>
<evidence type="ECO:0000256" key="9">
    <source>
        <dbReference type="ARBA" id="ARBA00023242"/>
    </source>
</evidence>
<keyword evidence="7" id="KW-0804">Transcription</keyword>
<dbReference type="InterPro" id="IPR001628">
    <property type="entry name" value="Znf_hrmn_rcpt"/>
</dbReference>
<evidence type="ECO:0000313" key="11">
    <source>
        <dbReference type="EMBL" id="KAL3119853.1"/>
    </source>
</evidence>
<gene>
    <name evidence="11" type="ORF">niasHT_005913</name>
</gene>
<evidence type="ECO:0000256" key="2">
    <source>
        <dbReference type="ARBA" id="ARBA00022723"/>
    </source>
</evidence>
<keyword evidence="3" id="KW-0863">Zinc-finger</keyword>
<sequence>MCCVRLPMLQTFFRRTISLMKEYNCKNGGECKDLATCKRCRMYKCLKVGMNPRGVCPTKLNKEQVMAFAERMKEHPRKNVILNTVIRRDGEKQNSNFKLWFISILDKILWIRAELSAKIINKILLSLGLSDQAQKLLCCEAEKYSALLMNVLQTNYDPAAGALRYVELLGLIECLFNAGAKHRQLFTYISNVLDPNFDKVFPPVLAKICTKGPVESHQLFPY</sequence>
<comment type="caution">
    <text evidence="11">The sequence shown here is derived from an EMBL/GenBank/DDBJ whole genome shotgun (WGS) entry which is preliminary data.</text>
</comment>
<dbReference type="Pfam" id="PF00105">
    <property type="entry name" value="zf-C4"/>
    <property type="match status" value="1"/>
</dbReference>
<evidence type="ECO:0000256" key="6">
    <source>
        <dbReference type="ARBA" id="ARBA00023125"/>
    </source>
</evidence>
<keyword evidence="12" id="KW-1185">Reference proteome</keyword>
<organism evidence="11 12">
    <name type="scientific">Heterodera trifolii</name>
    <dbReference type="NCBI Taxonomy" id="157864"/>
    <lineage>
        <taxon>Eukaryota</taxon>
        <taxon>Metazoa</taxon>
        <taxon>Ecdysozoa</taxon>
        <taxon>Nematoda</taxon>
        <taxon>Chromadorea</taxon>
        <taxon>Rhabditida</taxon>
        <taxon>Tylenchina</taxon>
        <taxon>Tylenchomorpha</taxon>
        <taxon>Tylenchoidea</taxon>
        <taxon>Heteroderidae</taxon>
        <taxon>Heteroderinae</taxon>
        <taxon>Heterodera</taxon>
    </lineage>
</organism>
<keyword evidence="6" id="KW-0238">DNA-binding</keyword>
<keyword evidence="4" id="KW-0862">Zinc</keyword>
<name>A0ABD2LX98_9BILA</name>
<feature type="domain" description="Nuclear receptor" evidence="10">
    <location>
        <begin position="1"/>
        <end position="57"/>
    </location>
</feature>
<keyword evidence="8" id="KW-0675">Receptor</keyword>
<evidence type="ECO:0000256" key="1">
    <source>
        <dbReference type="ARBA" id="ARBA00005993"/>
    </source>
</evidence>
<dbReference type="Proteomes" id="UP001620626">
    <property type="component" value="Unassembled WGS sequence"/>
</dbReference>
<keyword evidence="2" id="KW-0479">Metal-binding</keyword>
<dbReference type="InterPro" id="IPR013088">
    <property type="entry name" value="Znf_NHR/GATA"/>
</dbReference>
<dbReference type="GO" id="GO:0008270">
    <property type="term" value="F:zinc ion binding"/>
    <property type="evidence" value="ECO:0007669"/>
    <property type="project" value="UniProtKB-KW"/>
</dbReference>
<keyword evidence="5" id="KW-0805">Transcription regulation</keyword>
<proteinExistence type="inferred from homology"/>
<dbReference type="PANTHER" id="PTHR45886:SF18">
    <property type="entry name" value="NR LBD DOMAIN-CONTAINING PROTEIN-RELATED"/>
    <property type="match status" value="1"/>
</dbReference>
<dbReference type="AlphaFoldDB" id="A0ABD2LX98"/>
<dbReference type="PANTHER" id="PTHR45886">
    <property type="entry name" value="NUCLEAR HORMONE RECEPTOR FAMILY-RELATED-RELATED"/>
    <property type="match status" value="1"/>
</dbReference>
<accession>A0ABD2LX98</accession>
<comment type="similarity">
    <text evidence="1">Belongs to the nuclear hormone receptor family.</text>
</comment>
<dbReference type="PROSITE" id="PS51030">
    <property type="entry name" value="NUCLEAR_REC_DBD_2"/>
    <property type="match status" value="1"/>
</dbReference>
<evidence type="ECO:0000256" key="4">
    <source>
        <dbReference type="ARBA" id="ARBA00022833"/>
    </source>
</evidence>
<dbReference type="SUPFAM" id="SSF57716">
    <property type="entry name" value="Glucocorticoid receptor-like (DNA-binding domain)"/>
    <property type="match status" value="1"/>
</dbReference>
<keyword evidence="9" id="KW-0539">Nucleus</keyword>
<dbReference type="GO" id="GO:0003677">
    <property type="term" value="F:DNA binding"/>
    <property type="evidence" value="ECO:0007669"/>
    <property type="project" value="UniProtKB-KW"/>
</dbReference>
<evidence type="ECO:0000259" key="10">
    <source>
        <dbReference type="PROSITE" id="PS51030"/>
    </source>
</evidence>
<evidence type="ECO:0000256" key="8">
    <source>
        <dbReference type="ARBA" id="ARBA00023170"/>
    </source>
</evidence>
<dbReference type="EMBL" id="JBICBT010000229">
    <property type="protein sequence ID" value="KAL3119853.1"/>
    <property type="molecule type" value="Genomic_DNA"/>
</dbReference>
<dbReference type="SUPFAM" id="SSF48508">
    <property type="entry name" value="Nuclear receptor ligand-binding domain"/>
    <property type="match status" value="1"/>
</dbReference>
<dbReference type="SMART" id="SM00399">
    <property type="entry name" value="ZnF_C4"/>
    <property type="match status" value="1"/>
</dbReference>
<dbReference type="InterPro" id="IPR035500">
    <property type="entry name" value="NHR-like_dom_sf"/>
</dbReference>
<evidence type="ECO:0000256" key="5">
    <source>
        <dbReference type="ARBA" id="ARBA00023015"/>
    </source>
</evidence>
<protein>
    <recommendedName>
        <fullName evidence="10">Nuclear receptor domain-containing protein</fullName>
    </recommendedName>
</protein>
<evidence type="ECO:0000313" key="12">
    <source>
        <dbReference type="Proteomes" id="UP001620626"/>
    </source>
</evidence>